<dbReference type="RefSeq" id="WP_072910598.1">
    <property type="nucleotide sequence ID" value="NZ_FRAR01000005.1"/>
</dbReference>
<dbReference type="Pfam" id="PF20256">
    <property type="entry name" value="MoCoBD_2"/>
    <property type="match status" value="2"/>
</dbReference>
<dbReference type="Gene3D" id="3.10.20.30">
    <property type="match status" value="1"/>
</dbReference>
<reference evidence="7" key="1">
    <citation type="submission" date="2016-11" db="EMBL/GenBank/DDBJ databases">
        <authorList>
            <person name="Varghese N."/>
            <person name="Submissions S."/>
        </authorList>
    </citation>
    <scope>NUCLEOTIDE SEQUENCE [LARGE SCALE GENOMIC DNA]</scope>
    <source>
        <strain evidence="7">DSM 10349</strain>
    </source>
</reference>
<dbReference type="SUPFAM" id="SSF56003">
    <property type="entry name" value="Molybdenum cofactor-binding domain"/>
    <property type="match status" value="1"/>
</dbReference>
<keyword evidence="7" id="KW-1185">Reference proteome</keyword>
<dbReference type="SUPFAM" id="SSF54665">
    <property type="entry name" value="CO dehydrogenase molybdoprotein N-domain-like"/>
    <property type="match status" value="1"/>
</dbReference>
<dbReference type="SUPFAM" id="SSF47741">
    <property type="entry name" value="CO dehydrogenase ISP C-domain like"/>
    <property type="match status" value="1"/>
</dbReference>
<evidence type="ECO:0000313" key="6">
    <source>
        <dbReference type="EMBL" id="SHK01540.1"/>
    </source>
</evidence>
<dbReference type="Pfam" id="PF01799">
    <property type="entry name" value="Fer2_2"/>
    <property type="match status" value="1"/>
</dbReference>
<dbReference type="Proteomes" id="UP000183997">
    <property type="component" value="Unassembled WGS sequence"/>
</dbReference>
<dbReference type="Gene3D" id="1.10.150.120">
    <property type="entry name" value="[2Fe-2S]-binding domain"/>
    <property type="match status" value="1"/>
</dbReference>
<dbReference type="GO" id="GO:0016491">
    <property type="term" value="F:oxidoreductase activity"/>
    <property type="evidence" value="ECO:0007669"/>
    <property type="project" value="UniProtKB-KW"/>
</dbReference>
<evidence type="ECO:0000256" key="1">
    <source>
        <dbReference type="ARBA" id="ARBA00006849"/>
    </source>
</evidence>
<evidence type="ECO:0000259" key="5">
    <source>
        <dbReference type="PROSITE" id="PS51085"/>
    </source>
</evidence>
<keyword evidence="4" id="KW-0408">Iron</keyword>
<name>A0A1M6P0V8_9FIRM</name>
<dbReference type="NCBIfam" id="TIGR03311">
    <property type="entry name" value="Se_dep_XDH"/>
    <property type="match status" value="1"/>
</dbReference>
<dbReference type="InterPro" id="IPR006058">
    <property type="entry name" value="2Fe2S_fd_BS"/>
</dbReference>
<dbReference type="InterPro" id="IPR016208">
    <property type="entry name" value="Ald_Oxase/xanthine_DH-like"/>
</dbReference>
<evidence type="ECO:0000256" key="3">
    <source>
        <dbReference type="ARBA" id="ARBA00023002"/>
    </source>
</evidence>
<organism evidence="6 7">
    <name type="scientific">Desulforamulus aeronauticus DSM 10349</name>
    <dbReference type="NCBI Taxonomy" id="1121421"/>
    <lineage>
        <taxon>Bacteria</taxon>
        <taxon>Bacillati</taxon>
        <taxon>Bacillota</taxon>
        <taxon>Clostridia</taxon>
        <taxon>Eubacteriales</taxon>
        <taxon>Peptococcaceae</taxon>
        <taxon>Desulforamulus</taxon>
    </lineage>
</organism>
<dbReference type="InterPro" id="IPR012675">
    <property type="entry name" value="Beta-grasp_dom_sf"/>
</dbReference>
<dbReference type="SMART" id="SM01008">
    <property type="entry name" value="Ald_Xan_dh_C"/>
    <property type="match status" value="1"/>
</dbReference>
<dbReference type="PANTHER" id="PTHR11908:SF157">
    <property type="entry name" value="XANTHINE DEHYDROGENASE SUBUNIT D-RELATED"/>
    <property type="match status" value="1"/>
</dbReference>
<dbReference type="STRING" id="1121421.SAMN02745123_00388"/>
<dbReference type="InterPro" id="IPR037165">
    <property type="entry name" value="AldOxase/xan_DH_Mopterin-bd_sf"/>
</dbReference>
<dbReference type="InterPro" id="IPR036856">
    <property type="entry name" value="Ald_Oxase/Xan_DH_a/b_sf"/>
</dbReference>
<dbReference type="InterPro" id="IPR001041">
    <property type="entry name" value="2Fe-2S_ferredoxin-type"/>
</dbReference>
<dbReference type="InterPro" id="IPR017697">
    <property type="entry name" value="Xdh"/>
</dbReference>
<dbReference type="Pfam" id="PF00111">
    <property type="entry name" value="Fer2"/>
    <property type="match status" value="1"/>
</dbReference>
<dbReference type="InterPro" id="IPR008274">
    <property type="entry name" value="AldOxase/xan_DH_MoCoBD1"/>
</dbReference>
<comment type="similarity">
    <text evidence="1">Belongs to the xanthine dehydrogenase family.</text>
</comment>
<dbReference type="PROSITE" id="PS51085">
    <property type="entry name" value="2FE2S_FER_2"/>
    <property type="match status" value="1"/>
</dbReference>
<dbReference type="Pfam" id="PF02738">
    <property type="entry name" value="MoCoBD_1"/>
    <property type="match status" value="1"/>
</dbReference>
<dbReference type="SUPFAM" id="SSF54292">
    <property type="entry name" value="2Fe-2S ferredoxin-like"/>
    <property type="match status" value="1"/>
</dbReference>
<dbReference type="PANTHER" id="PTHR11908">
    <property type="entry name" value="XANTHINE DEHYDROGENASE"/>
    <property type="match status" value="1"/>
</dbReference>
<keyword evidence="3" id="KW-0560">Oxidoreductase</keyword>
<dbReference type="InterPro" id="IPR036010">
    <property type="entry name" value="2Fe-2S_ferredoxin-like_sf"/>
</dbReference>
<dbReference type="Gene3D" id="3.30.365.10">
    <property type="entry name" value="Aldehyde oxidase/xanthine dehydrogenase, molybdopterin binding domain"/>
    <property type="match status" value="5"/>
</dbReference>
<dbReference type="PROSITE" id="PS00197">
    <property type="entry name" value="2FE2S_FER_1"/>
    <property type="match status" value="1"/>
</dbReference>
<dbReference type="EMBL" id="FRAR01000005">
    <property type="protein sequence ID" value="SHK01540.1"/>
    <property type="molecule type" value="Genomic_DNA"/>
</dbReference>
<dbReference type="Gene3D" id="3.90.1170.50">
    <property type="entry name" value="Aldehyde oxidase/xanthine dehydrogenase, a/b hammerhead"/>
    <property type="match status" value="1"/>
</dbReference>
<accession>A0A1M6P0V8</accession>
<dbReference type="GO" id="GO:0051537">
    <property type="term" value="F:2 iron, 2 sulfur cluster binding"/>
    <property type="evidence" value="ECO:0007669"/>
    <property type="project" value="InterPro"/>
</dbReference>
<evidence type="ECO:0000256" key="2">
    <source>
        <dbReference type="ARBA" id="ARBA00022723"/>
    </source>
</evidence>
<evidence type="ECO:0000313" key="7">
    <source>
        <dbReference type="Proteomes" id="UP000183997"/>
    </source>
</evidence>
<gene>
    <name evidence="6" type="ORF">SAMN02745123_00388</name>
</gene>
<feature type="domain" description="2Fe-2S ferredoxin-type" evidence="5">
    <location>
        <begin position="1"/>
        <end position="74"/>
    </location>
</feature>
<dbReference type="InterPro" id="IPR002888">
    <property type="entry name" value="2Fe-2S-bd"/>
</dbReference>
<dbReference type="AlphaFoldDB" id="A0A1M6P0V8"/>
<dbReference type="Pfam" id="PF01315">
    <property type="entry name" value="Ald_Xan_dh_C"/>
    <property type="match status" value="1"/>
</dbReference>
<dbReference type="InterPro" id="IPR036884">
    <property type="entry name" value="2Fe-2S-bd_dom_sf"/>
</dbReference>
<dbReference type="OrthoDB" id="41753at2"/>
<dbReference type="InterPro" id="IPR000674">
    <property type="entry name" value="Ald_Oxase/Xan_DH_a/b"/>
</dbReference>
<evidence type="ECO:0000256" key="4">
    <source>
        <dbReference type="ARBA" id="ARBA00023004"/>
    </source>
</evidence>
<dbReference type="InterPro" id="IPR046867">
    <property type="entry name" value="AldOxase/xan_DH_MoCoBD2"/>
</dbReference>
<dbReference type="GO" id="GO:0005506">
    <property type="term" value="F:iron ion binding"/>
    <property type="evidence" value="ECO:0007669"/>
    <property type="project" value="InterPro"/>
</dbReference>
<proteinExistence type="inferred from homology"/>
<keyword evidence="2" id="KW-0479">Metal-binding</keyword>
<dbReference type="CDD" id="cd00207">
    <property type="entry name" value="fer2"/>
    <property type="match status" value="1"/>
</dbReference>
<protein>
    <submittedName>
        <fullName evidence="6">Selenium-dependent xanthine dehydrogenase</fullName>
    </submittedName>
</protein>
<sequence>MYSLTLNGHRVTVEKNINLLEYLREEAHLTSVKNGCGEGACGACMVLVDGKAMRACILNLEKVAGKSVITVEGLSEKEKDIYSWAFMKAGAVQCGFCIPGMVISAKGLIDKNPDPSPTEIKKALHGNICRCTGYVKIEKAIAMAAKALREGYDPEIKANYRVGDRMPRVDAKGKTLGTAEYVDDMQMAGMLHGAALRSKYARALVKRVDIAKAQAYPGVVAVLLAKDVPGERFEGHVVHDWPAMIAEGEETRYVGDALALVAATSRKIAKEALALIEVEYEERKPLLSPQEAMAEGAPKIHQAVDRNILRTTKVKRGNVEEAINKARYVVTQKYTTPSTEHAFLEPESALATPNPDGTLTIYVGSQNVYDDHRGIIQILGVSERQVRVISKMVGGGFGGKEDLSVQHHAALLAWHTKKPVKVTWDRQESIRVHPKRHAADMEYTVACDENGKITAVKAIIITDTGAYASLGGPVTERACTHAAGPYQIANVDLTGIAVYTNNPPAGAFRGFGVPQSCFAMESTLNLLAEKVGISPWEIRYRNAIEPGGVLPNGQIADEGTALKETLLAVKDTFASSPLAGIACAMKNSGIGVGLSDVGRMRLLIENGKVMILTGAACIGQGLSTVLTQIVAETTGLNYKQLETGNPDTYTTPNGGTTTASRQTLFTGEAARIAALDLKKDLATHSLEELEGKEYYGEFSAQTDPIGANKPHPVSHIAYGYATHVAILNEEGKVVKVVAAHDVGRAINPTGVEGQIEGGVAMSLGYALTEDFPLKEGMPTAKFGTLGLFRATNMPEIECIIVEKNQVPLAYGAKGIGEIATIPTAPAVAGAYYRKDGKLRTSLPMSETIYSRKK</sequence>